<reference evidence="3" key="1">
    <citation type="journal article" date="2008" name="Insect Biochem. Mol. Biol.">
        <title>The genome of a lepidopteran model insect, the silkworm Bombyx mori.</title>
        <authorList>
            <consortium name="International Silkworm Genome Consortium"/>
        </authorList>
    </citation>
    <scope>NUCLEOTIDE SEQUENCE [LARGE SCALE GENOMIC DNA]</scope>
    <source>
        <strain evidence="3">p50T</strain>
    </source>
</reference>
<reference evidence="2" key="2">
    <citation type="submission" date="2022-06" db="UniProtKB">
        <authorList>
            <consortium name="EnsemblMetazoa"/>
        </authorList>
    </citation>
    <scope>IDENTIFICATION</scope>
    <source>
        <strain evidence="2">p50T (Dazao)</strain>
    </source>
</reference>
<evidence type="ECO:0008006" key="4">
    <source>
        <dbReference type="Google" id="ProtNLM"/>
    </source>
</evidence>
<proteinExistence type="predicted"/>
<accession>A0A8R1WHZ1</accession>
<dbReference type="OMA" id="WTLTEIS"/>
<protein>
    <recommendedName>
        <fullName evidence="4">Cuticle protein</fullName>
    </recommendedName>
</protein>
<feature type="chain" id="PRO_5035834006" description="Cuticle protein" evidence="1">
    <location>
        <begin position="17"/>
        <end position="286"/>
    </location>
</feature>
<keyword evidence="3" id="KW-1185">Reference proteome</keyword>
<feature type="signal peptide" evidence="1">
    <location>
        <begin position="1"/>
        <end position="16"/>
    </location>
</feature>
<dbReference type="EnsemblMetazoa" id="XM_004922366.4">
    <property type="protein sequence ID" value="XP_004922423.1"/>
    <property type="gene ID" value="LOC101738644"/>
</dbReference>
<evidence type="ECO:0000313" key="2">
    <source>
        <dbReference type="EnsemblMetazoa" id="XP_004922423.1"/>
    </source>
</evidence>
<name>A0A8R1WHZ1_BOMMO</name>
<gene>
    <name evidence="2" type="primary">101738644</name>
</gene>
<keyword evidence="1" id="KW-0732">Signal</keyword>
<dbReference type="OrthoDB" id="7482536at2759"/>
<sequence length="286" mass="29958">MKFITVFAAILSVAFGYQTTWTVHELSNAIQSPYTSAAVLPYLETALNQMMAALHAGEKIEAVPVTIPALDLTAMTIPDLSNALQDPKTEPAMIPYLGQALNEVVTAVLTGQSQVATPVIIPAMEVSLWTLTEISAALESPVTNPVLVPYLENALNVIMDAMFAGHEVTSICVSIPAGVPLELPVDIPVEPVDVPALPTEEAPAAPSAPSSALVQIIINVNTEAAIAPSPVEVPVKPEPVIVVEKPIIAPEPVIVVEGPPAVTPVIVANPEIEVNPIDIIAINPLD</sequence>
<evidence type="ECO:0000256" key="1">
    <source>
        <dbReference type="SAM" id="SignalP"/>
    </source>
</evidence>
<dbReference type="Proteomes" id="UP000005204">
    <property type="component" value="Unassembled WGS sequence"/>
</dbReference>
<organism evidence="2 3">
    <name type="scientific">Bombyx mori</name>
    <name type="common">Silk moth</name>
    <dbReference type="NCBI Taxonomy" id="7091"/>
    <lineage>
        <taxon>Eukaryota</taxon>
        <taxon>Metazoa</taxon>
        <taxon>Ecdysozoa</taxon>
        <taxon>Arthropoda</taxon>
        <taxon>Hexapoda</taxon>
        <taxon>Insecta</taxon>
        <taxon>Pterygota</taxon>
        <taxon>Neoptera</taxon>
        <taxon>Endopterygota</taxon>
        <taxon>Lepidoptera</taxon>
        <taxon>Glossata</taxon>
        <taxon>Ditrysia</taxon>
        <taxon>Bombycoidea</taxon>
        <taxon>Bombycidae</taxon>
        <taxon>Bombycinae</taxon>
        <taxon>Bombyx</taxon>
    </lineage>
</organism>
<dbReference type="AlphaFoldDB" id="A0A8R1WHZ1"/>
<evidence type="ECO:0000313" key="3">
    <source>
        <dbReference type="Proteomes" id="UP000005204"/>
    </source>
</evidence>
<dbReference type="KEGG" id="bmor:101738644"/>